<dbReference type="InterPro" id="IPR036271">
    <property type="entry name" value="Tet_transcr_reg_TetR-rel_C_sf"/>
</dbReference>
<evidence type="ECO:0000313" key="5">
    <source>
        <dbReference type="EMBL" id="NYD44756.1"/>
    </source>
</evidence>
<dbReference type="SUPFAM" id="SSF46689">
    <property type="entry name" value="Homeodomain-like"/>
    <property type="match status" value="1"/>
</dbReference>
<dbReference type="Gene3D" id="1.10.357.10">
    <property type="entry name" value="Tetracycline Repressor, domain 2"/>
    <property type="match status" value="1"/>
</dbReference>
<feature type="DNA-binding region" description="H-T-H motif" evidence="2">
    <location>
        <begin position="37"/>
        <end position="56"/>
    </location>
</feature>
<evidence type="ECO:0000313" key="6">
    <source>
        <dbReference type="Proteomes" id="UP000529783"/>
    </source>
</evidence>
<dbReference type="AlphaFoldDB" id="A0A7Y9EBL2"/>
<dbReference type="Proteomes" id="UP000529783">
    <property type="component" value="Unassembled WGS sequence"/>
</dbReference>
<dbReference type="InterPro" id="IPR009057">
    <property type="entry name" value="Homeodomain-like_sf"/>
</dbReference>
<dbReference type="InterPro" id="IPR001647">
    <property type="entry name" value="HTH_TetR"/>
</dbReference>
<proteinExistence type="predicted"/>
<feature type="compositionally biased region" description="Basic and acidic residues" evidence="3">
    <location>
        <begin position="199"/>
        <end position="211"/>
    </location>
</feature>
<evidence type="ECO:0000256" key="2">
    <source>
        <dbReference type="PROSITE-ProRule" id="PRU00335"/>
    </source>
</evidence>
<evidence type="ECO:0000259" key="4">
    <source>
        <dbReference type="PROSITE" id="PS50977"/>
    </source>
</evidence>
<keyword evidence="6" id="KW-1185">Reference proteome</keyword>
<accession>A0A7Y9EBL2</accession>
<dbReference type="RefSeq" id="WP_179842296.1">
    <property type="nucleotide sequence ID" value="NZ_JACCBA010000001.1"/>
</dbReference>
<protein>
    <submittedName>
        <fullName evidence="5">AcrR family transcriptional regulator</fullName>
    </submittedName>
</protein>
<feature type="domain" description="HTH tetR-type" evidence="4">
    <location>
        <begin position="14"/>
        <end position="74"/>
    </location>
</feature>
<dbReference type="EMBL" id="JACCBA010000001">
    <property type="protein sequence ID" value="NYD44756.1"/>
    <property type="molecule type" value="Genomic_DNA"/>
</dbReference>
<dbReference type="SUPFAM" id="SSF48498">
    <property type="entry name" value="Tetracyclin repressor-like, C-terminal domain"/>
    <property type="match status" value="1"/>
</dbReference>
<evidence type="ECO:0000256" key="3">
    <source>
        <dbReference type="SAM" id="MobiDB-lite"/>
    </source>
</evidence>
<evidence type="ECO:0000256" key="1">
    <source>
        <dbReference type="ARBA" id="ARBA00023125"/>
    </source>
</evidence>
<organism evidence="5 6">
    <name type="scientific">Actinomadura luteofluorescens</name>
    <dbReference type="NCBI Taxonomy" id="46163"/>
    <lineage>
        <taxon>Bacteria</taxon>
        <taxon>Bacillati</taxon>
        <taxon>Actinomycetota</taxon>
        <taxon>Actinomycetes</taxon>
        <taxon>Streptosporangiales</taxon>
        <taxon>Thermomonosporaceae</taxon>
        <taxon>Actinomadura</taxon>
    </lineage>
</organism>
<feature type="region of interest" description="Disordered" evidence="3">
    <location>
        <begin position="177"/>
        <end position="211"/>
    </location>
</feature>
<keyword evidence="1 2" id="KW-0238">DNA-binding</keyword>
<dbReference type="GO" id="GO:0003677">
    <property type="term" value="F:DNA binding"/>
    <property type="evidence" value="ECO:0007669"/>
    <property type="project" value="UniProtKB-UniRule"/>
</dbReference>
<dbReference type="PROSITE" id="PS50977">
    <property type="entry name" value="HTH_TETR_2"/>
    <property type="match status" value="1"/>
</dbReference>
<gene>
    <name evidence="5" type="ORF">BJY14_000739</name>
</gene>
<dbReference type="Pfam" id="PF00440">
    <property type="entry name" value="TetR_N"/>
    <property type="match status" value="1"/>
</dbReference>
<name>A0A7Y9EBL2_9ACTN</name>
<reference evidence="5 6" key="1">
    <citation type="submission" date="2020-07" db="EMBL/GenBank/DDBJ databases">
        <title>Sequencing the genomes of 1000 actinobacteria strains.</title>
        <authorList>
            <person name="Klenk H.-P."/>
        </authorList>
    </citation>
    <scope>NUCLEOTIDE SEQUENCE [LARGE SCALE GENOMIC DNA]</scope>
    <source>
        <strain evidence="5 6">DSM 40398</strain>
    </source>
</reference>
<comment type="caution">
    <text evidence="5">The sequence shown here is derived from an EMBL/GenBank/DDBJ whole genome shotgun (WGS) entry which is preliminary data.</text>
</comment>
<sequence>MTNEGRRTETHRGRRRREQLLRIGVDLLAEGGWPAVTARAVAERGGIKPGLLHHYFGGLPGFHTAVAANAHVLVTEPLLKGVLEVSDATNAATNAPQVVATRFADARALRLAREVLVRALRDPSMAAQRYGWLREGHEKLAIRLADMHPQWTPQRRDGTASLLAALVDGLMMERMLDPGAANGSADGPASGMSEASLTDETRHPREKPDRL</sequence>